<name>A0A7X6BA98_9SPHN</name>
<accession>A0A7X6BA98</accession>
<dbReference type="Proteomes" id="UP000535078">
    <property type="component" value="Unassembled WGS sequence"/>
</dbReference>
<proteinExistence type="predicted"/>
<evidence type="ECO:0000313" key="2">
    <source>
        <dbReference type="Proteomes" id="UP000535078"/>
    </source>
</evidence>
<dbReference type="EMBL" id="JAATIT010000004">
    <property type="protein sequence ID" value="NJB91144.1"/>
    <property type="molecule type" value="Genomic_DNA"/>
</dbReference>
<dbReference type="AlphaFoldDB" id="A0A7X6BA98"/>
<reference evidence="1 2" key="1">
    <citation type="submission" date="2020-03" db="EMBL/GenBank/DDBJ databases">
        <title>Genomic Encyclopedia of Type Strains, Phase IV (KMG-IV): sequencing the most valuable type-strain genomes for metagenomic binning, comparative biology and taxonomic classification.</title>
        <authorList>
            <person name="Goeker M."/>
        </authorList>
    </citation>
    <scope>NUCLEOTIDE SEQUENCE [LARGE SCALE GENOMIC DNA]</scope>
    <source>
        <strain evidence="1 2">DSM 25229</strain>
    </source>
</reference>
<organism evidence="1 2">
    <name type="scientific">Sphingopyxis italica</name>
    <dbReference type="NCBI Taxonomy" id="1129133"/>
    <lineage>
        <taxon>Bacteria</taxon>
        <taxon>Pseudomonadati</taxon>
        <taxon>Pseudomonadota</taxon>
        <taxon>Alphaproteobacteria</taxon>
        <taxon>Sphingomonadales</taxon>
        <taxon>Sphingomonadaceae</taxon>
        <taxon>Sphingopyxis</taxon>
    </lineage>
</organism>
<keyword evidence="2" id="KW-1185">Reference proteome</keyword>
<evidence type="ECO:0000313" key="1">
    <source>
        <dbReference type="EMBL" id="NJB91144.1"/>
    </source>
</evidence>
<comment type="caution">
    <text evidence="1">The sequence shown here is derived from an EMBL/GenBank/DDBJ whole genome shotgun (WGS) entry which is preliminary data.</text>
</comment>
<gene>
    <name evidence="1" type="ORF">GGR90_003346</name>
</gene>
<protein>
    <submittedName>
        <fullName evidence="1">Uncharacterized protein</fullName>
    </submittedName>
</protein>
<sequence length="158" mass="17049">MARERLLEGDDAIRWFHTTRMRSRHGAAISSAPMPGAGSGEGAVPTIGGPSLSQYSSSLISTQAVRALSTATVIIDVERASGYPLEAVASFAAMVALVEMDDDPPPPGRSILSLFDGESDRNTLSDQDVAFLQAIYRLPPDRKARQHRRQLVEAIDDE</sequence>
<dbReference type="RefSeq" id="WP_167922481.1">
    <property type="nucleotide sequence ID" value="NZ_JAATIT010000004.1"/>
</dbReference>